<proteinExistence type="predicted"/>
<evidence type="ECO:0000313" key="3">
    <source>
        <dbReference type="EMBL" id="KFF30566.1"/>
    </source>
</evidence>
<dbReference type="EMBL" id="ATLK01000002">
    <property type="protein sequence ID" value="KFF30566.1"/>
    <property type="molecule type" value="Genomic_DNA"/>
</dbReference>
<evidence type="ECO:0000313" key="4">
    <source>
        <dbReference type="Proteomes" id="UP000028730"/>
    </source>
</evidence>
<dbReference type="Proteomes" id="UP000028730">
    <property type="component" value="Unassembled WGS sequence"/>
</dbReference>
<dbReference type="PROSITE" id="PS51674">
    <property type="entry name" value="4FE4S_WBL"/>
    <property type="match status" value="1"/>
</dbReference>
<reference evidence="3 4" key="1">
    <citation type="journal article" date="2014" name="Appl. Environ. Microbiol.">
        <title>Genomic encyclopedia of type strains of the genus Bifidobacterium.</title>
        <authorList>
            <person name="Milani C."/>
            <person name="Lugli G.A."/>
            <person name="Duranti S."/>
            <person name="Turroni F."/>
            <person name="Bottacini F."/>
            <person name="Mangifesta M."/>
            <person name="Sanchez B."/>
            <person name="Viappiani A."/>
            <person name="Mancabelli L."/>
            <person name="Taminiau B."/>
            <person name="Delcenserie V."/>
            <person name="Barrangou R."/>
            <person name="Margolles A."/>
            <person name="van Sinderen D."/>
            <person name="Ventura M."/>
        </authorList>
    </citation>
    <scope>NUCLEOTIDE SEQUENCE [LARGE SCALE GENOMIC DNA]</scope>
    <source>
        <strain evidence="3 4">DSM 19703</strain>
    </source>
</reference>
<name>A0A086BNQ2_9BIFI</name>
<dbReference type="InterPro" id="IPR034768">
    <property type="entry name" value="4FE4S_WBL"/>
</dbReference>
<evidence type="ECO:0000256" key="1">
    <source>
        <dbReference type="SAM" id="MobiDB-lite"/>
    </source>
</evidence>
<evidence type="ECO:0000259" key="2">
    <source>
        <dbReference type="PROSITE" id="PS51674"/>
    </source>
</evidence>
<dbReference type="STRING" id="1341695.BBOMB_1426"/>
<organism evidence="3 4">
    <name type="scientific">Bifidobacterium bombi DSM 19703</name>
    <dbReference type="NCBI Taxonomy" id="1341695"/>
    <lineage>
        <taxon>Bacteria</taxon>
        <taxon>Bacillati</taxon>
        <taxon>Actinomycetota</taxon>
        <taxon>Actinomycetes</taxon>
        <taxon>Bifidobacteriales</taxon>
        <taxon>Bifidobacteriaceae</taxon>
        <taxon>Bifidobacterium</taxon>
    </lineage>
</organism>
<accession>A0A086BNQ2</accession>
<dbReference type="Pfam" id="PF02467">
    <property type="entry name" value="Whib"/>
    <property type="match status" value="1"/>
</dbReference>
<dbReference type="AlphaFoldDB" id="A0A086BNQ2"/>
<feature type="region of interest" description="Disordered" evidence="1">
    <location>
        <begin position="81"/>
        <end position="100"/>
    </location>
</feature>
<dbReference type="RefSeq" id="WP_052377574.1">
    <property type="nucleotide sequence ID" value="NZ_ATLK01000002.1"/>
</dbReference>
<dbReference type="OrthoDB" id="5244115at2"/>
<gene>
    <name evidence="3" type="ORF">BBOMB_1426</name>
</gene>
<keyword evidence="4" id="KW-1185">Reference proteome</keyword>
<feature type="domain" description="4Fe-4S Wbl-type" evidence="2">
    <location>
        <begin position="25"/>
        <end position="94"/>
    </location>
</feature>
<protein>
    <submittedName>
        <fullName evidence="3">Transcription factor WhiB</fullName>
    </submittedName>
</protein>
<sequence length="100" mass="10592">MTSSGANFKSAVGKRLNARGGTAQLCRSFPQPFADAMWGLDEEIDSTSEGQVLQRAGAAVCGVCPLRINCMAQAIARRDRYGLSGGPRMDDAQAGRQTRG</sequence>
<comment type="caution">
    <text evidence="3">The sequence shown here is derived from an EMBL/GenBank/DDBJ whole genome shotgun (WGS) entry which is preliminary data.</text>
</comment>